<dbReference type="Pfam" id="PF02475">
    <property type="entry name" value="TRM5-TYW2_MTfase"/>
    <property type="match status" value="1"/>
</dbReference>
<feature type="domain" description="SAM-dependent methyltransferase TRM5/TYW2-type" evidence="12">
    <location>
        <begin position="196"/>
        <end position="583"/>
    </location>
</feature>
<reference evidence="13 14" key="1">
    <citation type="journal article" date="2016" name="Genome Biol. Evol.">
        <title>Divergent and convergent evolution of fungal pathogenicity.</title>
        <authorList>
            <person name="Shang Y."/>
            <person name="Xiao G."/>
            <person name="Zheng P."/>
            <person name="Cen K."/>
            <person name="Zhan S."/>
            <person name="Wang C."/>
        </authorList>
    </citation>
    <scope>NUCLEOTIDE SEQUENCE [LARGE SCALE GENOMIC DNA]</scope>
    <source>
        <strain evidence="13 14">RCEF 264</strain>
    </source>
</reference>
<comment type="similarity">
    <text evidence="10">Belongs to the TRM5 / TYW2 family.</text>
</comment>
<dbReference type="GO" id="GO:0005634">
    <property type="term" value="C:nucleus"/>
    <property type="evidence" value="ECO:0007669"/>
    <property type="project" value="UniProtKB-SubCell"/>
</dbReference>
<dbReference type="Gene3D" id="3.40.50.150">
    <property type="entry name" value="Vaccinia Virus protein VP39"/>
    <property type="match status" value="1"/>
</dbReference>
<dbReference type="Proteomes" id="UP000076874">
    <property type="component" value="Unassembled WGS sequence"/>
</dbReference>
<comment type="function">
    <text evidence="10">Specifically methylates the N1 position of guanosine-37 in various cytoplasmic and mitochondrial tRNAs. Methylation is not dependent on the nature of the nucleoside 5' of the target nucleoside. This is the first step in the biosynthesis of wybutosine (yW), a modified base adjacent to the anticodon of tRNAs and required for accurate decoding.</text>
</comment>
<name>A0A167X2D3_9HYPO</name>
<feature type="region of interest" description="Disordered" evidence="11">
    <location>
        <begin position="369"/>
        <end position="405"/>
    </location>
</feature>
<dbReference type="GO" id="GO:0052906">
    <property type="term" value="F:tRNA (guanine(37)-N1)-methyltransferase activity"/>
    <property type="evidence" value="ECO:0007669"/>
    <property type="project" value="UniProtKB-UniRule"/>
</dbReference>
<dbReference type="EC" id="2.1.1.228" evidence="10"/>
<evidence type="ECO:0000256" key="5">
    <source>
        <dbReference type="ARBA" id="ARBA00022691"/>
    </source>
</evidence>
<comment type="catalytic activity">
    <reaction evidence="9 10">
        <text>guanosine(37) in tRNA + S-adenosyl-L-methionine = N(1)-methylguanosine(37) in tRNA + S-adenosyl-L-homocysteine + H(+)</text>
        <dbReference type="Rhea" id="RHEA:36899"/>
        <dbReference type="Rhea" id="RHEA-COMP:10145"/>
        <dbReference type="Rhea" id="RHEA-COMP:10147"/>
        <dbReference type="ChEBI" id="CHEBI:15378"/>
        <dbReference type="ChEBI" id="CHEBI:57856"/>
        <dbReference type="ChEBI" id="CHEBI:59789"/>
        <dbReference type="ChEBI" id="CHEBI:73542"/>
        <dbReference type="ChEBI" id="CHEBI:74269"/>
        <dbReference type="EC" id="2.1.1.228"/>
    </reaction>
</comment>
<dbReference type="Gene3D" id="3.30.300.110">
    <property type="entry name" value="Met-10+ protein-like domains"/>
    <property type="match status" value="1"/>
</dbReference>
<dbReference type="GO" id="GO:0002939">
    <property type="term" value="P:tRNA N1-guanine methylation"/>
    <property type="evidence" value="ECO:0007669"/>
    <property type="project" value="TreeGrafter"/>
</dbReference>
<dbReference type="PROSITE" id="PS51684">
    <property type="entry name" value="SAM_MT_TRM5_TYW2"/>
    <property type="match status" value="1"/>
</dbReference>
<evidence type="ECO:0000256" key="9">
    <source>
        <dbReference type="ARBA" id="ARBA00047783"/>
    </source>
</evidence>
<feature type="compositionally biased region" description="Basic and acidic residues" evidence="11">
    <location>
        <begin position="389"/>
        <end position="402"/>
    </location>
</feature>
<dbReference type="OrthoDB" id="408788at2759"/>
<comment type="subcellular location">
    <subcellularLocation>
        <location evidence="10">Mitochondrion matrix</location>
    </subcellularLocation>
    <subcellularLocation>
        <location evidence="10">Nucleus</location>
    </subcellularLocation>
    <subcellularLocation>
        <location evidence="10">Cytoplasm</location>
    </subcellularLocation>
    <text evidence="10">Predominantly in the mitochondria and in the nucleus.</text>
</comment>
<feature type="region of interest" description="Disordered" evidence="11">
    <location>
        <begin position="446"/>
        <end position="465"/>
    </location>
</feature>
<dbReference type="InterPro" id="IPR025792">
    <property type="entry name" value="tRNA_Gua_MeTrfase_euk"/>
</dbReference>
<feature type="region of interest" description="Disordered" evidence="11">
    <location>
        <begin position="1"/>
        <end position="43"/>
    </location>
</feature>
<feature type="binding site" evidence="10">
    <location>
        <position position="287"/>
    </location>
    <ligand>
        <name>S-adenosyl-L-methionine</name>
        <dbReference type="ChEBI" id="CHEBI:59789"/>
    </ligand>
</feature>
<feature type="compositionally biased region" description="Basic and acidic residues" evidence="11">
    <location>
        <begin position="8"/>
        <end position="17"/>
    </location>
</feature>
<evidence type="ECO:0000256" key="4">
    <source>
        <dbReference type="ARBA" id="ARBA00022679"/>
    </source>
</evidence>
<evidence type="ECO:0000256" key="6">
    <source>
        <dbReference type="ARBA" id="ARBA00022694"/>
    </source>
</evidence>
<evidence type="ECO:0000256" key="11">
    <source>
        <dbReference type="SAM" id="MobiDB-lite"/>
    </source>
</evidence>
<feature type="binding site" evidence="10">
    <location>
        <begin position="325"/>
        <end position="326"/>
    </location>
    <ligand>
        <name>S-adenosyl-L-methionine</name>
        <dbReference type="ChEBI" id="CHEBI:59789"/>
    </ligand>
</feature>
<keyword evidence="2 10" id="KW-0963">Cytoplasm</keyword>
<dbReference type="InterPro" id="IPR030382">
    <property type="entry name" value="MeTrfase_TRM5/TYW2"/>
</dbReference>
<feature type="binding site" evidence="10">
    <location>
        <begin position="353"/>
        <end position="354"/>
    </location>
    <ligand>
        <name>S-adenosyl-L-methionine</name>
        <dbReference type="ChEBI" id="CHEBI:59789"/>
    </ligand>
</feature>
<keyword evidence="3 10" id="KW-0489">Methyltransferase</keyword>
<dbReference type="SUPFAM" id="SSF53335">
    <property type="entry name" value="S-adenosyl-L-methionine-dependent methyltransferases"/>
    <property type="match status" value="1"/>
</dbReference>
<accession>A0A167X2D3</accession>
<gene>
    <name evidence="10" type="primary">TRM5</name>
    <name evidence="13" type="ORF">SPI_03094</name>
</gene>
<evidence type="ECO:0000256" key="8">
    <source>
        <dbReference type="ARBA" id="ARBA00023242"/>
    </source>
</evidence>
<dbReference type="InterPro" id="IPR056744">
    <property type="entry name" value="TRM5/TYW2-like_N"/>
</dbReference>
<evidence type="ECO:0000259" key="12">
    <source>
        <dbReference type="PROSITE" id="PS51684"/>
    </source>
</evidence>
<keyword evidence="14" id="KW-1185">Reference proteome</keyword>
<evidence type="ECO:0000256" key="3">
    <source>
        <dbReference type="ARBA" id="ARBA00022603"/>
    </source>
</evidence>
<organism evidence="13 14">
    <name type="scientific">Niveomyces insectorum RCEF 264</name>
    <dbReference type="NCBI Taxonomy" id="1081102"/>
    <lineage>
        <taxon>Eukaryota</taxon>
        <taxon>Fungi</taxon>
        <taxon>Dikarya</taxon>
        <taxon>Ascomycota</taxon>
        <taxon>Pezizomycotina</taxon>
        <taxon>Sordariomycetes</taxon>
        <taxon>Hypocreomycetidae</taxon>
        <taxon>Hypocreales</taxon>
        <taxon>Cordycipitaceae</taxon>
        <taxon>Niveomyces</taxon>
    </lineage>
</organism>
<dbReference type="FunFam" id="3.30.300.110:FF:000001">
    <property type="entry name" value="tRNA (guanine(37)-N1)-methyltransferase"/>
    <property type="match status" value="1"/>
</dbReference>
<keyword evidence="5 10" id="KW-0949">S-adenosyl-L-methionine</keyword>
<evidence type="ECO:0000256" key="1">
    <source>
        <dbReference type="ARBA" id="ARBA00009775"/>
    </source>
</evidence>
<sequence length="606" mass="65800">MGAGQKRPRPESSKGDDVDGSGSGSGFRSGVAPPIATSDPPAPDMSIFRPPVLRSAALTVAATLNKALFTRTFDVAAARVQDARLIAKYQKALATTRELLRLDRVSSVVDDPEQPASSATQLPAKPPPRRKCLLLQPTISPTAPDTWSDVLKQAVERDELGVFPYKLTLGYDYWTSRDILVSVLPEEFHDDIPTGFNTAGHVAHLNLRDRFKPYKYVVAQVLLDKNPQLRTVINKTDLVGTASAFRTFRYEVLAGPDDLNVEVRENLCTYRFDYSKVYWNSKLEPEHTRLLGLFRPGEVVADVMAGIGPFAVPAGKRGVFVWANDMNPDSYDALCQAVARNKVAAYVRASNEDGRVFIRPAVTDVLASKAQTNAKSSAAARPPPSSSSSHKDKPRRRDDKAGVVRPTVPVPPVIAHFVMNLPASALTFLPHFRGLYAGCEELFTPSTQKDNNDESGTATEAGTSGTAAARATFPFPMVHAHCFAPKNEDNPALSLDEVCARVSAELGVPMTLCAHYADAEQQQQQQPPQGVPLPPSQTDGSSAGTTTAPPTPTPPPTHLLYVHNVRAVAPHKSMFCASFRLPASQFSLRSSRPLRNPCVRLCFLDS</sequence>
<protein>
    <recommendedName>
        <fullName evidence="10">tRNA (guanine(37)-N1)-methyltransferase</fullName>
        <ecNumber evidence="10">2.1.1.228</ecNumber>
    </recommendedName>
    <alternativeName>
        <fullName evidence="10">M1G-methyltransferase</fullName>
    </alternativeName>
    <alternativeName>
        <fullName evidence="10">tRNA [GM37] methyltransferase</fullName>
    </alternativeName>
    <alternativeName>
        <fullName evidence="10">tRNA methyltransferase 5</fullName>
    </alternativeName>
</protein>
<keyword evidence="8 10" id="KW-0539">Nucleus</keyword>
<feature type="binding site" evidence="10">
    <location>
        <position position="420"/>
    </location>
    <ligand>
        <name>S-adenosyl-L-methionine</name>
        <dbReference type="ChEBI" id="CHEBI:59789"/>
    </ligand>
</feature>
<feature type="region of interest" description="Disordered" evidence="11">
    <location>
        <begin position="519"/>
        <end position="557"/>
    </location>
</feature>
<keyword evidence="7 10" id="KW-0496">Mitochondrion</keyword>
<dbReference type="Pfam" id="PF25133">
    <property type="entry name" value="TYW2_N_2"/>
    <property type="match status" value="1"/>
</dbReference>
<dbReference type="PANTHER" id="PTHR23245">
    <property type="entry name" value="TRNA METHYLTRANSFERASE"/>
    <property type="match status" value="1"/>
</dbReference>
<keyword evidence="4 10" id="KW-0808">Transferase</keyword>
<evidence type="ECO:0000313" key="14">
    <source>
        <dbReference type="Proteomes" id="UP000076874"/>
    </source>
</evidence>
<dbReference type="PANTHER" id="PTHR23245:SF36">
    <property type="entry name" value="TRNA (GUANINE(37)-N1)-METHYLTRANSFERASE"/>
    <property type="match status" value="1"/>
</dbReference>
<comment type="similarity">
    <text evidence="1">Belongs to the class I-like SAM-binding methyltransferase superfamily. TRM5/TYW2 family.</text>
</comment>
<evidence type="ECO:0000256" key="7">
    <source>
        <dbReference type="ARBA" id="ARBA00023128"/>
    </source>
</evidence>
<dbReference type="EMBL" id="AZHD01000004">
    <property type="protein sequence ID" value="OAA64447.1"/>
    <property type="molecule type" value="Genomic_DNA"/>
</dbReference>
<evidence type="ECO:0000313" key="13">
    <source>
        <dbReference type="EMBL" id="OAA64447.1"/>
    </source>
</evidence>
<dbReference type="InterPro" id="IPR029063">
    <property type="entry name" value="SAM-dependent_MTases_sf"/>
</dbReference>
<feature type="compositionally biased region" description="Low complexity" evidence="11">
    <location>
        <begin position="454"/>
        <end position="465"/>
    </location>
</feature>
<keyword evidence="6 10" id="KW-0819">tRNA processing</keyword>
<dbReference type="HAMAP" id="MF_03152">
    <property type="entry name" value="TRM5"/>
    <property type="match status" value="1"/>
</dbReference>
<dbReference type="GO" id="GO:0005759">
    <property type="term" value="C:mitochondrial matrix"/>
    <property type="evidence" value="ECO:0007669"/>
    <property type="project" value="UniProtKB-SubCell"/>
</dbReference>
<dbReference type="InterPro" id="IPR056743">
    <property type="entry name" value="TRM5-TYW2-like_MTfase"/>
</dbReference>
<evidence type="ECO:0000256" key="2">
    <source>
        <dbReference type="ARBA" id="ARBA00022490"/>
    </source>
</evidence>
<comment type="caution">
    <text evidence="13">The sequence shown here is derived from an EMBL/GenBank/DDBJ whole genome shotgun (WGS) entry which is preliminary data.</text>
</comment>
<evidence type="ECO:0000256" key="10">
    <source>
        <dbReference type="HAMAP-Rule" id="MF_03152"/>
    </source>
</evidence>
<comment type="subunit">
    <text evidence="10">Monomer.</text>
</comment>
<feature type="region of interest" description="Disordered" evidence="11">
    <location>
        <begin position="107"/>
        <end position="130"/>
    </location>
</feature>
<dbReference type="GO" id="GO:0070901">
    <property type="term" value="P:mitochondrial tRNA methylation"/>
    <property type="evidence" value="ECO:0007669"/>
    <property type="project" value="UniProtKB-ARBA"/>
</dbReference>
<dbReference type="AlphaFoldDB" id="A0A167X2D3"/>
<proteinExistence type="inferred from homology"/>
<dbReference type="STRING" id="1081102.A0A167X2D3"/>